<evidence type="ECO:0000256" key="6">
    <source>
        <dbReference type="ARBA" id="ARBA00034125"/>
    </source>
</evidence>
<comment type="similarity">
    <text evidence="6">Belongs to the ThrE exporter (TC 2.A.79) family.</text>
</comment>
<evidence type="ECO:0000256" key="3">
    <source>
        <dbReference type="ARBA" id="ARBA00022692"/>
    </source>
</evidence>
<dbReference type="AlphaFoldDB" id="A0A125W8N9"/>
<name>A0A125W8N9_ENTFL</name>
<feature type="transmembrane region" description="Helical" evidence="7">
    <location>
        <begin position="237"/>
        <end position="257"/>
    </location>
</feature>
<keyword evidence="4 7" id="KW-1133">Transmembrane helix</keyword>
<dbReference type="GO" id="GO:0015744">
    <property type="term" value="P:succinate transport"/>
    <property type="evidence" value="ECO:0007669"/>
    <property type="project" value="TreeGrafter"/>
</dbReference>
<keyword evidence="2" id="KW-1003">Cell membrane</keyword>
<dbReference type="PANTHER" id="PTHR34390">
    <property type="entry name" value="UPF0442 PROTEIN YJJB-RELATED"/>
    <property type="match status" value="1"/>
</dbReference>
<gene>
    <name evidence="9" type="ORF">HMPREF9498_00660</name>
</gene>
<protein>
    <recommendedName>
        <fullName evidence="8">Threonine/serine exporter-like N-terminal domain-containing protein</fullName>
    </recommendedName>
</protein>
<proteinExistence type="inferred from homology"/>
<evidence type="ECO:0000256" key="2">
    <source>
        <dbReference type="ARBA" id="ARBA00022475"/>
    </source>
</evidence>
<organism evidence="9 10">
    <name type="scientific">Enterococcus faecalis TX4248</name>
    <dbReference type="NCBI Taxonomy" id="749495"/>
    <lineage>
        <taxon>Bacteria</taxon>
        <taxon>Bacillati</taxon>
        <taxon>Bacillota</taxon>
        <taxon>Bacilli</taxon>
        <taxon>Lactobacillales</taxon>
        <taxon>Enterococcaceae</taxon>
        <taxon>Enterococcus</taxon>
    </lineage>
</organism>
<dbReference type="GO" id="GO:0005886">
    <property type="term" value="C:plasma membrane"/>
    <property type="evidence" value="ECO:0007669"/>
    <property type="project" value="UniProtKB-SubCell"/>
</dbReference>
<dbReference type="InterPro" id="IPR050539">
    <property type="entry name" value="ThrE_Dicarb/AminoAcid_Exp"/>
</dbReference>
<keyword evidence="5 7" id="KW-0472">Membrane</keyword>
<accession>A0A125W8N9</accession>
<dbReference type="GO" id="GO:0022857">
    <property type="term" value="F:transmembrane transporter activity"/>
    <property type="evidence" value="ECO:0007669"/>
    <property type="project" value="InterPro"/>
</dbReference>
<comment type="subcellular location">
    <subcellularLocation>
        <location evidence="1">Cell membrane</location>
        <topology evidence="1">Multi-pass membrane protein</topology>
    </subcellularLocation>
</comment>
<evidence type="ECO:0000259" key="8">
    <source>
        <dbReference type="Pfam" id="PF06738"/>
    </source>
</evidence>
<keyword evidence="3 7" id="KW-0812">Transmembrane</keyword>
<comment type="caution">
    <text evidence="9">The sequence shown here is derived from an EMBL/GenBank/DDBJ whole genome shotgun (WGS) entry which is preliminary data.</text>
</comment>
<dbReference type="RefSeq" id="WP_002378231.1">
    <property type="nucleotide sequence ID" value="NZ_GL454426.1"/>
</dbReference>
<dbReference type="PANTHER" id="PTHR34390:SF2">
    <property type="entry name" value="SUCCINATE TRANSPORTER SUBUNIT YJJP-RELATED"/>
    <property type="match status" value="1"/>
</dbReference>
<evidence type="ECO:0000256" key="1">
    <source>
        <dbReference type="ARBA" id="ARBA00004651"/>
    </source>
</evidence>
<dbReference type="Pfam" id="PF06738">
    <property type="entry name" value="ThrE"/>
    <property type="match status" value="1"/>
</dbReference>
<evidence type="ECO:0000313" key="9">
    <source>
        <dbReference type="EMBL" id="EFM83664.1"/>
    </source>
</evidence>
<feature type="transmembrane region" description="Helical" evidence="7">
    <location>
        <begin position="203"/>
        <end position="225"/>
    </location>
</feature>
<feature type="transmembrane region" description="Helical" evidence="7">
    <location>
        <begin position="149"/>
        <end position="166"/>
    </location>
</feature>
<feature type="transmembrane region" description="Helical" evidence="7">
    <location>
        <begin position="178"/>
        <end position="197"/>
    </location>
</feature>
<evidence type="ECO:0000313" key="10">
    <source>
        <dbReference type="Proteomes" id="UP000004846"/>
    </source>
</evidence>
<evidence type="ECO:0000256" key="7">
    <source>
        <dbReference type="SAM" id="Phobius"/>
    </source>
</evidence>
<evidence type="ECO:0000256" key="4">
    <source>
        <dbReference type="ARBA" id="ARBA00022989"/>
    </source>
</evidence>
<feature type="transmembrane region" description="Helical" evidence="7">
    <location>
        <begin position="124"/>
        <end position="143"/>
    </location>
</feature>
<feature type="domain" description="Threonine/serine exporter-like N-terminal" evidence="8">
    <location>
        <begin position="19"/>
        <end position="256"/>
    </location>
</feature>
<reference evidence="9 10" key="1">
    <citation type="submission" date="2010-07" db="EMBL/GenBank/DDBJ databases">
        <authorList>
            <person name="Sid Ahmed O."/>
        </authorList>
    </citation>
    <scope>NUCLEOTIDE SEQUENCE [LARGE SCALE GENOMIC DNA]</scope>
    <source>
        <strain evidence="9 10">TX4248</strain>
    </source>
</reference>
<dbReference type="InterPro" id="IPR010619">
    <property type="entry name" value="ThrE-like_N"/>
</dbReference>
<evidence type="ECO:0000256" key="5">
    <source>
        <dbReference type="ARBA" id="ARBA00023136"/>
    </source>
</evidence>
<dbReference type="Proteomes" id="UP000004846">
    <property type="component" value="Unassembled WGS sequence"/>
</dbReference>
<dbReference type="HOGENOM" id="CLU_070277_0_0_9"/>
<dbReference type="EMBL" id="AEBR01000020">
    <property type="protein sequence ID" value="EFM83664.1"/>
    <property type="molecule type" value="Genomic_DNA"/>
</dbReference>
<sequence length="258" mass="28178">MKGAIPLVNSEKRKQLIIDTCILAGKIMLESGSEVYRTEDTITRIAANAGEPESVCYTTATGIFVGFRSSNYTQLENIPQRSINLEKVSLVNQLSREFAQKEITLPELYQRLTLLETDTPTFSISLRLLAAGIVSCTLMYIFGGTWQDFIATFFVGVIGYASYLFTQKLFQVPYLDSFAAAFVIGLLAYLAVHFHLAVNIDNIIIGAVMPLVPGVAITNSFRDILAGHLISGTARGTEAIFIAGSVGLGIALIFKLFM</sequence>